<protein>
    <submittedName>
        <fullName evidence="2">Uncharacterized protein</fullName>
    </submittedName>
</protein>
<feature type="compositionally biased region" description="Polar residues" evidence="1">
    <location>
        <begin position="1"/>
        <end position="13"/>
    </location>
</feature>
<dbReference type="EMBL" id="ML996696">
    <property type="protein sequence ID" value="KAF2399983.1"/>
    <property type="molecule type" value="Genomic_DNA"/>
</dbReference>
<proteinExistence type="predicted"/>
<sequence>MKPMQLTNAQQACSAPLTLPAQNPHPSSIVYNPSLAPPASSRCHPQPAQRGQHHD</sequence>
<organism evidence="2 3">
    <name type="scientific">Trichodelitschia bisporula</name>
    <dbReference type="NCBI Taxonomy" id="703511"/>
    <lineage>
        <taxon>Eukaryota</taxon>
        <taxon>Fungi</taxon>
        <taxon>Dikarya</taxon>
        <taxon>Ascomycota</taxon>
        <taxon>Pezizomycotina</taxon>
        <taxon>Dothideomycetes</taxon>
        <taxon>Dothideomycetes incertae sedis</taxon>
        <taxon>Phaeotrichales</taxon>
        <taxon>Phaeotrichaceae</taxon>
        <taxon>Trichodelitschia</taxon>
    </lineage>
</organism>
<feature type="region of interest" description="Disordered" evidence="1">
    <location>
        <begin position="1"/>
        <end position="55"/>
    </location>
</feature>
<evidence type="ECO:0000313" key="3">
    <source>
        <dbReference type="Proteomes" id="UP000799640"/>
    </source>
</evidence>
<dbReference type="AlphaFoldDB" id="A0A6G1HV95"/>
<evidence type="ECO:0000256" key="1">
    <source>
        <dbReference type="SAM" id="MobiDB-lite"/>
    </source>
</evidence>
<name>A0A6G1HV95_9PEZI</name>
<dbReference type="Proteomes" id="UP000799640">
    <property type="component" value="Unassembled WGS sequence"/>
</dbReference>
<accession>A0A6G1HV95</accession>
<feature type="compositionally biased region" description="Polar residues" evidence="1">
    <location>
        <begin position="20"/>
        <end position="31"/>
    </location>
</feature>
<keyword evidence="3" id="KW-1185">Reference proteome</keyword>
<reference evidence="2" key="1">
    <citation type="journal article" date="2020" name="Stud. Mycol.">
        <title>101 Dothideomycetes genomes: a test case for predicting lifestyles and emergence of pathogens.</title>
        <authorList>
            <person name="Haridas S."/>
            <person name="Albert R."/>
            <person name="Binder M."/>
            <person name="Bloem J."/>
            <person name="Labutti K."/>
            <person name="Salamov A."/>
            <person name="Andreopoulos B."/>
            <person name="Baker S."/>
            <person name="Barry K."/>
            <person name="Bills G."/>
            <person name="Bluhm B."/>
            <person name="Cannon C."/>
            <person name="Castanera R."/>
            <person name="Culley D."/>
            <person name="Daum C."/>
            <person name="Ezra D."/>
            <person name="Gonzalez J."/>
            <person name="Henrissat B."/>
            <person name="Kuo A."/>
            <person name="Liang C."/>
            <person name="Lipzen A."/>
            <person name="Lutzoni F."/>
            <person name="Magnuson J."/>
            <person name="Mondo S."/>
            <person name="Nolan M."/>
            <person name="Ohm R."/>
            <person name="Pangilinan J."/>
            <person name="Park H.-J."/>
            <person name="Ramirez L."/>
            <person name="Alfaro M."/>
            <person name="Sun H."/>
            <person name="Tritt A."/>
            <person name="Yoshinaga Y."/>
            <person name="Zwiers L.-H."/>
            <person name="Turgeon B."/>
            <person name="Goodwin S."/>
            <person name="Spatafora J."/>
            <person name="Crous P."/>
            <person name="Grigoriev I."/>
        </authorList>
    </citation>
    <scope>NUCLEOTIDE SEQUENCE</scope>
    <source>
        <strain evidence="2">CBS 262.69</strain>
    </source>
</reference>
<evidence type="ECO:0000313" key="2">
    <source>
        <dbReference type="EMBL" id="KAF2399983.1"/>
    </source>
</evidence>
<gene>
    <name evidence="2" type="ORF">EJ06DRAFT_530762</name>
</gene>